<keyword evidence="2" id="KW-0344">Guanine-nucleotide releasing factor</keyword>
<dbReference type="PANTHER" id="PTHR23317">
    <property type="entry name" value="DEDICATOR OF CYTOKINESIS DOCK"/>
    <property type="match status" value="1"/>
</dbReference>
<dbReference type="KEGG" id="ngr:NAEGRDRAFT_80420"/>
<proteinExistence type="inferred from homology"/>
<dbReference type="OrthoDB" id="6140398at2759"/>
<feature type="compositionally biased region" description="Low complexity" evidence="5">
    <location>
        <begin position="13"/>
        <end position="36"/>
    </location>
</feature>
<evidence type="ECO:0000256" key="5">
    <source>
        <dbReference type="SAM" id="MobiDB-lite"/>
    </source>
</evidence>
<dbReference type="InterPro" id="IPR026791">
    <property type="entry name" value="DOCK"/>
</dbReference>
<dbReference type="Proteomes" id="UP000006671">
    <property type="component" value="Unassembled WGS sequence"/>
</dbReference>
<dbReference type="PROSITE" id="PS51651">
    <property type="entry name" value="DOCKER"/>
    <property type="match status" value="1"/>
</dbReference>
<dbReference type="OMA" id="RINQPED"/>
<dbReference type="InterPro" id="IPR043161">
    <property type="entry name" value="DOCK_C_lobe_A"/>
</dbReference>
<dbReference type="InterPro" id="IPR043162">
    <property type="entry name" value="DOCK_C_lobe_C"/>
</dbReference>
<dbReference type="InterPro" id="IPR046773">
    <property type="entry name" value="DOCKER_Lobe_C"/>
</dbReference>
<dbReference type="GO" id="GO:0005085">
    <property type="term" value="F:guanyl-nucleotide exchange factor activity"/>
    <property type="evidence" value="ECO:0007669"/>
    <property type="project" value="UniProtKB-KW"/>
</dbReference>
<name>D2VL91_NAEGR</name>
<feature type="compositionally biased region" description="Basic and acidic residues" evidence="5">
    <location>
        <begin position="387"/>
        <end position="402"/>
    </location>
</feature>
<evidence type="ECO:0000259" key="7">
    <source>
        <dbReference type="PROSITE" id="PS51651"/>
    </source>
</evidence>
<dbReference type="PROSITE" id="PS50297">
    <property type="entry name" value="ANK_REP_REGION"/>
    <property type="match status" value="1"/>
</dbReference>
<dbReference type="Gene3D" id="1.20.58.740">
    <property type="match status" value="1"/>
</dbReference>
<dbReference type="Pfam" id="PF20421">
    <property type="entry name" value="DHR-2_Lobe_C"/>
    <property type="match status" value="1"/>
</dbReference>
<evidence type="ECO:0000256" key="2">
    <source>
        <dbReference type="ARBA" id="ARBA00022658"/>
    </source>
</evidence>
<dbReference type="VEuPathDB" id="AmoebaDB:NAEGRDRAFT_80420"/>
<dbReference type="PROSITE" id="PS51650">
    <property type="entry name" value="C2_DOCK"/>
    <property type="match status" value="1"/>
</dbReference>
<accession>D2VL91</accession>
<evidence type="ECO:0000313" key="9">
    <source>
        <dbReference type="Proteomes" id="UP000006671"/>
    </source>
</evidence>
<gene>
    <name evidence="8" type="ORF">NAEGRDRAFT_80420</name>
</gene>
<dbReference type="EMBL" id="GG738880">
    <property type="protein sequence ID" value="EFC42271.1"/>
    <property type="molecule type" value="Genomic_DNA"/>
</dbReference>
<evidence type="ECO:0000313" key="8">
    <source>
        <dbReference type="EMBL" id="EFC42271.1"/>
    </source>
</evidence>
<dbReference type="SUPFAM" id="SSF48403">
    <property type="entry name" value="Ankyrin repeat"/>
    <property type="match status" value="1"/>
</dbReference>
<feature type="compositionally biased region" description="Polar residues" evidence="5">
    <location>
        <begin position="403"/>
        <end position="463"/>
    </location>
</feature>
<evidence type="ECO:0000259" key="6">
    <source>
        <dbReference type="PROSITE" id="PS51650"/>
    </source>
</evidence>
<feature type="region of interest" description="Disordered" evidence="5">
    <location>
        <begin position="1"/>
        <end position="49"/>
    </location>
</feature>
<dbReference type="InterPro" id="IPR027007">
    <property type="entry name" value="C2_DOCK-type_domain"/>
</dbReference>
<organism evidence="9">
    <name type="scientific">Naegleria gruberi</name>
    <name type="common">Amoeba</name>
    <dbReference type="NCBI Taxonomy" id="5762"/>
    <lineage>
        <taxon>Eukaryota</taxon>
        <taxon>Discoba</taxon>
        <taxon>Heterolobosea</taxon>
        <taxon>Tetramitia</taxon>
        <taxon>Eutetramitia</taxon>
        <taxon>Vahlkampfiidae</taxon>
        <taxon>Naegleria</taxon>
    </lineage>
</organism>
<dbReference type="RefSeq" id="XP_002675015.1">
    <property type="nucleotide sequence ID" value="XM_002674969.1"/>
</dbReference>
<feature type="repeat" description="ANK" evidence="3">
    <location>
        <begin position="243"/>
        <end position="264"/>
    </location>
</feature>
<dbReference type="PROSITE" id="PS50088">
    <property type="entry name" value="ANK_REPEAT"/>
    <property type="match status" value="1"/>
</dbReference>
<feature type="compositionally biased region" description="Polar residues" evidence="5">
    <location>
        <begin position="1"/>
        <end position="12"/>
    </location>
</feature>
<dbReference type="InterPro" id="IPR027357">
    <property type="entry name" value="DOCKER_dom"/>
</dbReference>
<keyword evidence="9" id="KW-1185">Reference proteome</keyword>
<dbReference type="InParanoid" id="D2VL91"/>
<feature type="compositionally biased region" description="Basic and acidic residues" evidence="5">
    <location>
        <begin position="40"/>
        <end position="49"/>
    </location>
</feature>
<dbReference type="InterPro" id="IPR016024">
    <property type="entry name" value="ARM-type_fold"/>
</dbReference>
<dbReference type="InterPro" id="IPR046769">
    <property type="entry name" value="DOCKER_Lobe_A"/>
</dbReference>
<sequence length="2654" mass="305324">MNSSENVVTDQKTTSSTSPNTTQPTTTTSITNSSSQRANESFRKMKERLSLTSDEMVGDCVDEEEEEYSLQSMEQNINSLHTIIDKLTTIFKPLFNETSNQTNTSLTITKIEPQFGPLQKQTQVTINFSIPFVVQQTNTTTNNKTNVIPLDRYKVIFGKFIIEPQNIQSNTLQFLTPSIDNNQNSYEIKVLDLESYQFISSNPAISFTFLTDPKEEALTDLNRVKDLFNQKKNELLHEKTYSNGQTALHVAFKLAQFEIVKYLVLQSDEFDCLVQQDDNGHTPFDVAMNNKHYLFLTKIIDWLKQVVKNKLQFQQNQFLNMPSNNINSGASPISVPSLNLSNNSTPLTSSQSFISSNSNTLASPIGGSYSARDLNSVTSATSSARSSLDRHRGSFDKRRSRDLTITTSLTPKKINSPTSNFDSSVSENFGTPNNHQTSDATPNSAPHISSSVPTQSPLTNFRTTTDISDDIVTNGINSRKSNHKRVLTNLGSQKNQSTPVMLDDESTEDDSDSAAIYSAVTPVKLQATVEEREEEAISNLIVKYRLDQYSDIYKEMLDRNDPLVHKITRKIEMRDDWDNSFKKRKETMLVPLTREKSYLEEVQLERRANPFKPSIYYDEEVDDGYTEGTLLLSQFHEDSSKLLPYNVLSTIQTMSSDFIIVSFKSLDTKVRDVVFNVDDLKQVSYEIDILDRKKIDDKRKKAQKSNESPTAADELDVSLVLPGKQKLLAIEGLQEPEFLLATFEDVFPCEDQQKVTNDDTKLLYSDFEWEPSHIDPTSQYLFELKGFELDVNKKLDIPLEEAYFVTVSLYTYTDKAFKKISEDVEFKIETHPKEEDTITKLKAMFSVQKNFESKVVALFKFFRRFKGELTETLNDLYTQKAEKVKQGDVKKYFTKNEKLCTFPGVASSISIFGWSAIHLQDCLKRSEVVLSDSLYILPRKCRTGDAILLDSYLDVYTNAVERESKPLMKKTIYGKLSFIFKELPNIPPIPRHYHPNSHELVIKLDSKHLRVQQIPNLENSLLTKILPLSSELIIYPKELNLTKKDFKNITVKVSFLNEQKKPMNVFYPKFSRNPERNSRVPYRFTSVSVGNRQPEFCDELKCILPCRITNYSLQFEFLNVLHKENLILKNHREDVQRIGYAIVHLAEAALNGTEMKLEIYTEKKEANVVKTEKVDGYFTFQLYSRSIAFPTDNNLMSFFDTLDLFQKRNYFKKMSRKRDSDDDFFLISPDLSLVLPNLKLLGVQHMAFAPVILNQLFLLYFDIGTDDEDTQHEIFVAIIDMIDKYRTEHRTIVPGWIKFQFTSVFPDYMMERLPTIAKSVKYILERDDYDSKIIKNANYLFSILLKAMVVHMDFRKNKMQNADHDFSETFYETINTITTKSFRNLLKRNISKTRPVTIINTTVIFAQFLKVLLTILDKPYVMKLIASFVELIPLITPTESEMGKNKNTILECIANLQVITYKEVFSYDNYLQLFVPESIEKILQNDSLPPLDDTHFLFSSFVDTVIKNLVNPLKETRNHTALVFREFLYKLMSTSRNSTLEEIPEASDRINLMTFEFVDKFLGILQDWRSEVEKSVNSNKKKMNECKKRKIMIQQQLAAKKESQRAASESSLAGIQLEMLNKEIIVLETNFKQFEGMINKTKEELKKDMKESFKEKRQLITCVFHILKNTEQRYIKKWLKQINITKRLQFLQMMQLILQSFEYQSEAYYKVFYEHYYNTQVKVKNKVNADLSSNNSTSTATVSANASSASSLLSNPQALQASTNISSISQSNEALSTDTLADIGTYVAGDIEEITSPKTATSELVKAGASLMKKKNKQGFFSKLIPNFVSSDQNLKTDIKELRTLSKARLLDSADKTKSVKLETNSSIYVKKCVNIEQNWSREVSNYVFELLVFCIEEIMTEKTDHHLDSASILENVVKIFLTFLRINQPEDVLINVLIYLKCFFANHYKQVFDEEANAQYPTLFCECLMMHCNSSIPEVRSHATACLYLLIRYMYIINYNTILKPQVLTTLALSKTLQKYVSPVVNITYLKSAIDAIGRYAYLDPDPPISVQQTLNNQTTQSTAATETKTLSTLDSFFRKMEQRVKLLSAIKERKEESTFAEEVNTQVCKKLQSLLHDTTSVKSTLALEDIHKTEDLFLRISQVYTRIPELRFVWLNQLAANHYKNGQYLEASQCYMTILSLVFDHLKSINSPILAGISVQSFFAISPLKRKTSADKLTSANPNNRNAMNDCFISNQAVEFTEYGIIQLLSKAVECLELAEYFESCIVLERLSLPFLERSNDWIRLSNAYHHLQDLCDRLKKPDRLEPYYYKIELVNFPPERSQPNHIYKMPKLFKLFKMNKWVQEKFGSPFVNEQMEVVSGAKKVDIDPNKRYIFLTPVKPLTKSVKPIIIGNQKISKYEGNIRKFYYESAYGKKTEVVTEAYKKKVIITCMDYFPNMKTRLQIESEEEVILTPIEAAIENIESQISKLREALQIPGDDEIDISQIKTGNNIDLANLQLVLQGSIKATVQGGPASIVEGFLKMDQRPLYAVEHIINLNRKCHVFLKLCEEAVKVENQLMDKATERAFHQEMEKGLIETQQLFAEHLTPLDEMFYSQSQNYNNYSPEDSEMNRGSVIGDIPMIRNFRFSMPQHELTQLGMNYEEESDDRDFIQ</sequence>
<protein>
    <submittedName>
        <fullName evidence="8">Dedicator of cytokinesis protein-like protein</fullName>
    </submittedName>
</protein>
<evidence type="ECO:0000256" key="3">
    <source>
        <dbReference type="PROSITE-ProRule" id="PRU00023"/>
    </source>
</evidence>
<dbReference type="Pfam" id="PF06920">
    <property type="entry name" value="DHR-2_Lobe_A"/>
    <property type="match status" value="1"/>
</dbReference>
<evidence type="ECO:0000256" key="1">
    <source>
        <dbReference type="ARBA" id="ARBA00022553"/>
    </source>
</evidence>
<evidence type="ECO:0000256" key="4">
    <source>
        <dbReference type="PROSITE-ProRule" id="PRU00983"/>
    </source>
</evidence>
<feature type="region of interest" description="Disordered" evidence="5">
    <location>
        <begin position="379"/>
        <end position="463"/>
    </location>
</feature>
<dbReference type="PANTHER" id="PTHR23317:SF76">
    <property type="entry name" value="LD20667P"/>
    <property type="match status" value="1"/>
</dbReference>
<feature type="domain" description="C2 DOCK-type" evidence="6">
    <location>
        <begin position="1029"/>
        <end position="1232"/>
    </location>
</feature>
<dbReference type="SUPFAM" id="SSF48371">
    <property type="entry name" value="ARM repeat"/>
    <property type="match status" value="1"/>
</dbReference>
<dbReference type="eggNOG" id="KOG1997">
    <property type="taxonomic scope" value="Eukaryota"/>
</dbReference>
<reference evidence="8 9" key="1">
    <citation type="journal article" date="2010" name="Cell">
        <title>The genome of Naegleria gruberi illuminates early eukaryotic versatility.</title>
        <authorList>
            <person name="Fritz-Laylin L.K."/>
            <person name="Prochnik S.E."/>
            <person name="Ginger M.L."/>
            <person name="Dacks J.B."/>
            <person name="Carpenter M.L."/>
            <person name="Field M.C."/>
            <person name="Kuo A."/>
            <person name="Paredez A."/>
            <person name="Chapman J."/>
            <person name="Pham J."/>
            <person name="Shu S."/>
            <person name="Neupane R."/>
            <person name="Cipriano M."/>
            <person name="Mancuso J."/>
            <person name="Tu H."/>
            <person name="Salamov A."/>
            <person name="Lindquist E."/>
            <person name="Shapiro H."/>
            <person name="Lucas S."/>
            <person name="Grigoriev I.V."/>
            <person name="Cande W.Z."/>
            <person name="Fulton C."/>
            <person name="Rokhsar D.S."/>
            <person name="Dawson S.C."/>
        </authorList>
    </citation>
    <scope>NUCLEOTIDE SEQUENCE [LARGE SCALE GENOMIC DNA]</scope>
    <source>
        <strain evidence="8 9">NEG-M</strain>
    </source>
</reference>
<dbReference type="InterPro" id="IPR002110">
    <property type="entry name" value="Ankyrin_rpt"/>
</dbReference>
<dbReference type="Gene3D" id="1.25.40.410">
    <property type="match status" value="1"/>
</dbReference>
<comment type="similarity">
    <text evidence="4">Belongs to the DOCK family.</text>
</comment>
<dbReference type="GO" id="GO:0007264">
    <property type="term" value="P:small GTPase-mediated signal transduction"/>
    <property type="evidence" value="ECO:0007669"/>
    <property type="project" value="InterPro"/>
</dbReference>
<dbReference type="InterPro" id="IPR036770">
    <property type="entry name" value="Ankyrin_rpt-contain_sf"/>
</dbReference>
<keyword evidence="1" id="KW-0597">Phosphoprotein</keyword>
<dbReference type="GeneID" id="8851908"/>
<feature type="domain" description="DOCKER" evidence="7">
    <location>
        <begin position="2144"/>
        <end position="2593"/>
    </location>
</feature>
<dbReference type="CDD" id="cd11684">
    <property type="entry name" value="DHR2_DOCK"/>
    <property type="match status" value="1"/>
</dbReference>
<keyword evidence="3" id="KW-0040">ANK repeat</keyword>
<dbReference type="Gene3D" id="1.25.40.20">
    <property type="entry name" value="Ankyrin repeat-containing domain"/>
    <property type="match status" value="1"/>
</dbReference>